<name>A0ABQ5I1T9_9ASTR</name>
<comment type="caution">
    <text evidence="2">The sequence shown here is derived from an EMBL/GenBank/DDBJ whole genome shotgun (WGS) entry which is preliminary data.</text>
</comment>
<organism evidence="2 3">
    <name type="scientific">Tanacetum coccineum</name>
    <dbReference type="NCBI Taxonomy" id="301880"/>
    <lineage>
        <taxon>Eukaryota</taxon>
        <taxon>Viridiplantae</taxon>
        <taxon>Streptophyta</taxon>
        <taxon>Embryophyta</taxon>
        <taxon>Tracheophyta</taxon>
        <taxon>Spermatophyta</taxon>
        <taxon>Magnoliopsida</taxon>
        <taxon>eudicotyledons</taxon>
        <taxon>Gunneridae</taxon>
        <taxon>Pentapetalae</taxon>
        <taxon>asterids</taxon>
        <taxon>campanulids</taxon>
        <taxon>Asterales</taxon>
        <taxon>Asteraceae</taxon>
        <taxon>Asteroideae</taxon>
        <taxon>Anthemideae</taxon>
        <taxon>Anthemidinae</taxon>
        <taxon>Tanacetum</taxon>
    </lineage>
</organism>
<feature type="region of interest" description="Disordered" evidence="1">
    <location>
        <begin position="13"/>
        <end position="38"/>
    </location>
</feature>
<dbReference type="Proteomes" id="UP001151760">
    <property type="component" value="Unassembled WGS sequence"/>
</dbReference>
<reference evidence="2" key="1">
    <citation type="journal article" date="2022" name="Int. J. Mol. Sci.">
        <title>Draft Genome of Tanacetum Coccineum: Genomic Comparison of Closely Related Tanacetum-Family Plants.</title>
        <authorList>
            <person name="Yamashiro T."/>
            <person name="Shiraishi A."/>
            <person name="Nakayama K."/>
            <person name="Satake H."/>
        </authorList>
    </citation>
    <scope>NUCLEOTIDE SEQUENCE</scope>
</reference>
<accession>A0ABQ5I1T9</accession>
<proteinExistence type="predicted"/>
<keyword evidence="3" id="KW-1185">Reference proteome</keyword>
<evidence type="ECO:0000256" key="1">
    <source>
        <dbReference type="SAM" id="MobiDB-lite"/>
    </source>
</evidence>
<sequence length="147" mass="15512">MGKLVVVSAEVTGGSGGGVAARATSRNADNNHSTNGERIGSTKKLQLNFTVISHWFRMMDWVYRWMSTSTRHVDKGFGLQVGRVWCGWVWGWFRLAAMVVVACGVRCGGGSDEGVVGVEWEMAAVGVDDEGGVYGGGAAAGGRSVVV</sequence>
<evidence type="ECO:0000313" key="3">
    <source>
        <dbReference type="Proteomes" id="UP001151760"/>
    </source>
</evidence>
<dbReference type="EMBL" id="BQNB010020256">
    <property type="protein sequence ID" value="GJT94010.1"/>
    <property type="molecule type" value="Genomic_DNA"/>
</dbReference>
<protein>
    <submittedName>
        <fullName evidence="2">Uncharacterized protein</fullName>
    </submittedName>
</protein>
<gene>
    <name evidence="2" type="ORF">Tco_1082855</name>
</gene>
<reference evidence="2" key="2">
    <citation type="submission" date="2022-01" db="EMBL/GenBank/DDBJ databases">
        <authorList>
            <person name="Yamashiro T."/>
            <person name="Shiraishi A."/>
            <person name="Satake H."/>
            <person name="Nakayama K."/>
        </authorList>
    </citation>
    <scope>NUCLEOTIDE SEQUENCE</scope>
</reference>
<feature type="compositionally biased region" description="Polar residues" evidence="1">
    <location>
        <begin position="24"/>
        <end position="36"/>
    </location>
</feature>
<evidence type="ECO:0000313" key="2">
    <source>
        <dbReference type="EMBL" id="GJT94010.1"/>
    </source>
</evidence>